<feature type="region of interest" description="Disordered" evidence="1">
    <location>
        <begin position="574"/>
        <end position="621"/>
    </location>
</feature>
<proteinExistence type="predicted"/>
<dbReference type="RefSeq" id="WP_040488844.1">
    <property type="nucleotide sequence ID" value="NZ_BBWO01000005.1"/>
</dbReference>
<dbReference type="InterPro" id="IPR052894">
    <property type="entry name" value="AsmA-related"/>
</dbReference>
<dbReference type="GO" id="GO:0090313">
    <property type="term" value="P:regulation of protein targeting to membrane"/>
    <property type="evidence" value="ECO:0007669"/>
    <property type="project" value="TreeGrafter"/>
</dbReference>
<dbReference type="EMBL" id="LC066397">
    <property type="protein sequence ID" value="BAT31178.1"/>
    <property type="molecule type" value="Genomic_DNA"/>
</dbReference>
<dbReference type="PANTHER" id="PTHR30441">
    <property type="entry name" value="DUF748 DOMAIN-CONTAINING PROTEIN"/>
    <property type="match status" value="1"/>
</dbReference>
<evidence type="ECO:0000313" key="2">
    <source>
        <dbReference type="EMBL" id="BAT31178.1"/>
    </source>
</evidence>
<feature type="compositionally biased region" description="Polar residues" evidence="1">
    <location>
        <begin position="574"/>
        <end position="584"/>
    </location>
</feature>
<evidence type="ECO:0000256" key="1">
    <source>
        <dbReference type="SAM" id="MobiDB-lite"/>
    </source>
</evidence>
<accession>A0A0P0ZAI7</accession>
<organism evidence="2">
    <name type="scientific">Fulvimarina pelagi</name>
    <dbReference type="NCBI Taxonomy" id="217511"/>
    <lineage>
        <taxon>Bacteria</taxon>
        <taxon>Pseudomonadati</taxon>
        <taxon>Pseudomonadota</taxon>
        <taxon>Alphaproteobacteria</taxon>
        <taxon>Hyphomicrobiales</taxon>
        <taxon>Aurantimonadaceae</taxon>
        <taxon>Fulvimarina</taxon>
    </lineage>
</organism>
<sequence length="621" mass="65531">MPFKRTLIWGICASLVLIVIVTVMPGFVLASDGARSELVAKMEALTGTPVEISGPISFSVLPRTRLVADRISIGSGVDITIDRIVADFDPVDALFGRATIARIVLVRPEHQPEIIVAEGEADEIGTTVLTVASDISASVERDRNAAQMIAGLEDLARRAIDRLDQLQILEIRNGVWRPGLDEAGPTGISNANLTITRSSSQSAFRMTGGFTWNGQPADIDMRVDSTANLRNGGTSNVSLSFSSPPLTLDFEGIMDFGTLPRLVGRFEGRGDSFATTAAWLANSDYRIPQLGPVSLNGDLTLAGRTLEVTNAELRLAQSSGVGALEYDLDADRLDGTLAFETLDLTPVAEAIVPMPAGPFGFARPIEAEFARSAHLALRVSANQARFGSLDFSDVAAVVTVADGDVSLELGDAGLYGGRAFGRIALSDKSSPWISGELSGFGVDLANLSSTFGGARLRLSGSGEFHASLSTPATDWRTITRSAKTSVSLTAGNGTLSGFDPAVFSEPGTSLLYTGLTGGSLPFETLKAELGTYGPELAIESWSMNNANYRLEARGDAALSSGQLALEGISESLSQTASAGQSQEEFIQPKPIPFTVEGTWPDPRVVTGTSERSRSGDNPIEP</sequence>
<protein>
    <submittedName>
        <fullName evidence="2">AsmA protein</fullName>
    </submittedName>
</protein>
<dbReference type="PANTHER" id="PTHR30441:SF4">
    <property type="entry name" value="PROTEIN ASMA"/>
    <property type="match status" value="1"/>
</dbReference>
<dbReference type="GO" id="GO:0005886">
    <property type="term" value="C:plasma membrane"/>
    <property type="evidence" value="ECO:0007669"/>
    <property type="project" value="TreeGrafter"/>
</dbReference>
<dbReference type="AlphaFoldDB" id="A0A0P0ZAI7"/>
<reference evidence="2" key="1">
    <citation type="journal article" date="2015" name="Proc. Natl. Acad. Sci. U.S.A.">
        <title>Bacterial clade with the ribosomal RNA operon on a small plasmid rather than the chromosome.</title>
        <authorList>
            <person name="Anda M."/>
            <person name="Ohtsubo Y."/>
            <person name="Okubo T."/>
            <person name="Sugawara M."/>
            <person name="Nagata Y."/>
            <person name="Tsuda M."/>
            <person name="Minamisawa K."/>
            <person name="Mitsui H."/>
        </authorList>
    </citation>
    <scope>NUCLEOTIDE SEQUENCE</scope>
    <source>
        <strain evidence="2">DSM 15513</strain>
    </source>
</reference>
<name>A0A0P0ZAI7_9HYPH</name>